<accession>A0ABW1U829</accession>
<evidence type="ECO:0000259" key="7">
    <source>
        <dbReference type="PROSITE" id="PS50893"/>
    </source>
</evidence>
<dbReference type="EMBL" id="JBHSRS010000084">
    <property type="protein sequence ID" value="MFC6284871.1"/>
    <property type="molecule type" value="Genomic_DNA"/>
</dbReference>
<dbReference type="InterPro" id="IPR003593">
    <property type="entry name" value="AAA+_ATPase"/>
</dbReference>
<evidence type="ECO:0000256" key="3">
    <source>
        <dbReference type="ARBA" id="ARBA00022475"/>
    </source>
</evidence>
<comment type="similarity">
    <text evidence="1">Belongs to the ABC transporter superfamily.</text>
</comment>
<dbReference type="InterPro" id="IPR017871">
    <property type="entry name" value="ABC_transporter-like_CS"/>
</dbReference>
<sequence length="241" mass="26000">MALIEIIDLAVDYGGNRALQVASMSLEQGTLTGVVGANGAGKSTLVNALANWSRGDPRVTASVKLDGREVSHMTSAERARLGILLVPEGRGVFYNMTVEENIKAVIAPDRNSRCLFDRQRVLSLFPSLGERLGHAGSMLSGGERQMLALARALLAGPRVLLLDEPSIGLAPKVVTSLLATVRQLVNEGLTVLLVEQNVRAAIEVVDSLYLFERGHIVAHGNRDDMKNHPKLLEAYLGEMKK</sequence>
<keyword evidence="3" id="KW-1003">Cell membrane</keyword>
<keyword evidence="2" id="KW-0813">Transport</keyword>
<keyword evidence="6" id="KW-0029">Amino-acid transport</keyword>
<dbReference type="InterPro" id="IPR027417">
    <property type="entry name" value="P-loop_NTPase"/>
</dbReference>
<evidence type="ECO:0000256" key="6">
    <source>
        <dbReference type="ARBA" id="ARBA00022970"/>
    </source>
</evidence>
<evidence type="ECO:0000313" key="8">
    <source>
        <dbReference type="EMBL" id="MFC6284871.1"/>
    </source>
</evidence>
<dbReference type="Gene3D" id="3.40.50.300">
    <property type="entry name" value="P-loop containing nucleotide triphosphate hydrolases"/>
    <property type="match status" value="1"/>
</dbReference>
<feature type="domain" description="ABC transporter" evidence="7">
    <location>
        <begin position="4"/>
        <end position="238"/>
    </location>
</feature>
<evidence type="ECO:0000256" key="5">
    <source>
        <dbReference type="ARBA" id="ARBA00022840"/>
    </source>
</evidence>
<proteinExistence type="inferred from homology"/>
<dbReference type="SUPFAM" id="SSF52540">
    <property type="entry name" value="P-loop containing nucleoside triphosphate hydrolases"/>
    <property type="match status" value="1"/>
</dbReference>
<keyword evidence="5 8" id="KW-0067">ATP-binding</keyword>
<organism evidence="8 9">
    <name type="scientific">Polaromonas aquatica</name>
    <dbReference type="NCBI Taxonomy" id="332657"/>
    <lineage>
        <taxon>Bacteria</taxon>
        <taxon>Pseudomonadati</taxon>
        <taxon>Pseudomonadota</taxon>
        <taxon>Betaproteobacteria</taxon>
        <taxon>Burkholderiales</taxon>
        <taxon>Comamonadaceae</taxon>
        <taxon>Polaromonas</taxon>
    </lineage>
</organism>
<dbReference type="SMART" id="SM00382">
    <property type="entry name" value="AAA"/>
    <property type="match status" value="1"/>
</dbReference>
<keyword evidence="9" id="KW-1185">Reference proteome</keyword>
<dbReference type="GO" id="GO:0005524">
    <property type="term" value="F:ATP binding"/>
    <property type="evidence" value="ECO:0007669"/>
    <property type="project" value="UniProtKB-KW"/>
</dbReference>
<evidence type="ECO:0000313" key="9">
    <source>
        <dbReference type="Proteomes" id="UP001596270"/>
    </source>
</evidence>
<dbReference type="PROSITE" id="PS50893">
    <property type="entry name" value="ABC_TRANSPORTER_2"/>
    <property type="match status" value="1"/>
</dbReference>
<dbReference type="PANTHER" id="PTHR43820:SF4">
    <property type="entry name" value="HIGH-AFFINITY BRANCHED-CHAIN AMINO ACID TRANSPORT ATP-BINDING PROTEIN LIVF"/>
    <property type="match status" value="1"/>
</dbReference>
<dbReference type="InterPro" id="IPR003439">
    <property type="entry name" value="ABC_transporter-like_ATP-bd"/>
</dbReference>
<dbReference type="PROSITE" id="PS00211">
    <property type="entry name" value="ABC_TRANSPORTER_1"/>
    <property type="match status" value="1"/>
</dbReference>
<dbReference type="Proteomes" id="UP001596270">
    <property type="component" value="Unassembled WGS sequence"/>
</dbReference>
<evidence type="ECO:0000256" key="1">
    <source>
        <dbReference type="ARBA" id="ARBA00005417"/>
    </source>
</evidence>
<name>A0ABW1U829_9BURK</name>
<evidence type="ECO:0000256" key="4">
    <source>
        <dbReference type="ARBA" id="ARBA00022741"/>
    </source>
</evidence>
<dbReference type="Pfam" id="PF00005">
    <property type="entry name" value="ABC_tran"/>
    <property type="match status" value="1"/>
</dbReference>
<keyword evidence="4" id="KW-0547">Nucleotide-binding</keyword>
<reference evidence="9" key="1">
    <citation type="journal article" date="2019" name="Int. J. Syst. Evol. Microbiol.">
        <title>The Global Catalogue of Microorganisms (GCM) 10K type strain sequencing project: providing services to taxonomists for standard genome sequencing and annotation.</title>
        <authorList>
            <consortium name="The Broad Institute Genomics Platform"/>
            <consortium name="The Broad Institute Genome Sequencing Center for Infectious Disease"/>
            <person name="Wu L."/>
            <person name="Ma J."/>
        </authorList>
    </citation>
    <scope>NUCLEOTIDE SEQUENCE [LARGE SCALE GENOMIC DNA]</scope>
    <source>
        <strain evidence="9">CCUG 39402</strain>
    </source>
</reference>
<dbReference type="InterPro" id="IPR052156">
    <property type="entry name" value="BCAA_Transport_ATP-bd_LivF"/>
</dbReference>
<evidence type="ECO:0000256" key="2">
    <source>
        <dbReference type="ARBA" id="ARBA00022448"/>
    </source>
</evidence>
<dbReference type="PANTHER" id="PTHR43820">
    <property type="entry name" value="HIGH-AFFINITY BRANCHED-CHAIN AMINO ACID TRANSPORT ATP-BINDING PROTEIN LIVF"/>
    <property type="match status" value="1"/>
</dbReference>
<gene>
    <name evidence="8" type="ORF">ACFQND_26900</name>
</gene>
<comment type="caution">
    <text evidence="8">The sequence shown here is derived from an EMBL/GenBank/DDBJ whole genome shotgun (WGS) entry which is preliminary data.</text>
</comment>
<keyword evidence="3" id="KW-0472">Membrane</keyword>
<dbReference type="RefSeq" id="WP_371439458.1">
    <property type="nucleotide sequence ID" value="NZ_JBHSRS010000084.1"/>
</dbReference>
<protein>
    <submittedName>
        <fullName evidence="8">ABC transporter ATP-binding protein</fullName>
    </submittedName>
</protein>